<dbReference type="Gene3D" id="3.30.360.10">
    <property type="entry name" value="Dihydrodipicolinate Reductase, domain 2"/>
    <property type="match status" value="1"/>
</dbReference>
<dbReference type="PANTHER" id="PTHR43708">
    <property type="entry name" value="CONSERVED EXPRESSED OXIDOREDUCTASE (EUROFUNG)"/>
    <property type="match status" value="1"/>
</dbReference>
<dbReference type="OrthoDB" id="9815825at2"/>
<dbReference type="Gene3D" id="3.40.50.720">
    <property type="entry name" value="NAD(P)-binding Rossmann-like Domain"/>
    <property type="match status" value="1"/>
</dbReference>
<comment type="caution">
    <text evidence="3">The sequence shown here is derived from an EMBL/GenBank/DDBJ whole genome shotgun (WGS) entry which is preliminary data.</text>
</comment>
<dbReference type="Pfam" id="PF01408">
    <property type="entry name" value="GFO_IDH_MocA"/>
    <property type="match status" value="1"/>
</dbReference>
<feature type="domain" description="Gfo/Idh/MocA-like oxidoreductase N-terminal" evidence="1">
    <location>
        <begin position="13"/>
        <end position="131"/>
    </location>
</feature>
<dbReference type="EMBL" id="SSOB01000060">
    <property type="protein sequence ID" value="THF73205.1"/>
    <property type="molecule type" value="Genomic_DNA"/>
</dbReference>
<reference evidence="3 4" key="1">
    <citation type="submission" date="2019-04" db="EMBL/GenBank/DDBJ databases">
        <title>Cohnella sp. nov. isolated from preserved vegetables.</title>
        <authorList>
            <person name="Lin S.-Y."/>
            <person name="Hung M.-H."/>
            <person name="Young C.-C."/>
        </authorList>
    </citation>
    <scope>NUCLEOTIDE SEQUENCE [LARGE SCALE GENOMIC DNA]</scope>
    <source>
        <strain evidence="3 4">CC-MHH1044</strain>
    </source>
</reference>
<evidence type="ECO:0000259" key="2">
    <source>
        <dbReference type="Pfam" id="PF22725"/>
    </source>
</evidence>
<dbReference type="InterPro" id="IPR051317">
    <property type="entry name" value="Gfo/Idh/MocA_oxidoreduct"/>
</dbReference>
<evidence type="ECO:0000313" key="3">
    <source>
        <dbReference type="EMBL" id="THF73205.1"/>
    </source>
</evidence>
<organism evidence="3 4">
    <name type="scientific">Cohnella fermenti</name>
    <dbReference type="NCBI Taxonomy" id="2565925"/>
    <lineage>
        <taxon>Bacteria</taxon>
        <taxon>Bacillati</taxon>
        <taxon>Bacillota</taxon>
        <taxon>Bacilli</taxon>
        <taxon>Bacillales</taxon>
        <taxon>Paenibacillaceae</taxon>
        <taxon>Cohnella</taxon>
    </lineage>
</organism>
<name>A0A4S4BG70_9BACL</name>
<dbReference type="InterPro" id="IPR036291">
    <property type="entry name" value="NAD(P)-bd_dom_sf"/>
</dbReference>
<keyword evidence="4" id="KW-1185">Reference proteome</keyword>
<dbReference type="SUPFAM" id="SSF55347">
    <property type="entry name" value="Glyceraldehyde-3-phosphate dehydrogenase-like, C-terminal domain"/>
    <property type="match status" value="1"/>
</dbReference>
<proteinExistence type="predicted"/>
<sequence>MLCLFEPREDAIMKIAIVGLGFISLSEFLPALMKMKDIEIVCAIEPNQERLQDAARKYNIPKLFTSVEEMMEVDIDAALVLTPYKATFGIVRELLARGIDVFSEKPMAETLEQAEDLVRLAEEKNAIYMIGLNRRFADSFLRAKQLMPIAKMELVSVEKVKHMTYYHDKPMLDFGIHSLDVLLWLCDGKVTSCTVNYTRMPDGRESSVQVQLSFDNGVKGQFLMSCCAGLWEETVRMFGHARTIEIQAPNVFKVKENGQVTETVFGVTGPGGGSNSFGFQQELEHFAECVRTRAQPLTSGKVALYTQQVMEMVYKQMGK</sequence>
<feature type="domain" description="GFO/IDH/MocA-like oxidoreductase" evidence="2">
    <location>
        <begin position="170"/>
        <end position="243"/>
    </location>
</feature>
<evidence type="ECO:0000259" key="1">
    <source>
        <dbReference type="Pfam" id="PF01408"/>
    </source>
</evidence>
<dbReference type="GO" id="GO:0000166">
    <property type="term" value="F:nucleotide binding"/>
    <property type="evidence" value="ECO:0007669"/>
    <property type="project" value="InterPro"/>
</dbReference>
<dbReference type="Pfam" id="PF22725">
    <property type="entry name" value="GFO_IDH_MocA_C3"/>
    <property type="match status" value="1"/>
</dbReference>
<dbReference type="InterPro" id="IPR000683">
    <property type="entry name" value="Gfo/Idh/MocA-like_OxRdtase_N"/>
</dbReference>
<evidence type="ECO:0000313" key="4">
    <source>
        <dbReference type="Proteomes" id="UP000310636"/>
    </source>
</evidence>
<gene>
    <name evidence="3" type="ORF">E6C55_30110</name>
</gene>
<dbReference type="PANTHER" id="PTHR43708:SF4">
    <property type="entry name" value="OXIDOREDUCTASE YCEM-RELATED"/>
    <property type="match status" value="1"/>
</dbReference>
<dbReference type="AlphaFoldDB" id="A0A4S4BG70"/>
<dbReference type="SUPFAM" id="SSF51735">
    <property type="entry name" value="NAD(P)-binding Rossmann-fold domains"/>
    <property type="match status" value="1"/>
</dbReference>
<protein>
    <submittedName>
        <fullName evidence="3">Gfo/Idh/MocA family oxidoreductase</fullName>
    </submittedName>
</protein>
<accession>A0A4S4BG70</accession>
<dbReference type="InterPro" id="IPR055170">
    <property type="entry name" value="GFO_IDH_MocA-like_dom"/>
</dbReference>
<dbReference type="Proteomes" id="UP000310636">
    <property type="component" value="Unassembled WGS sequence"/>
</dbReference>